<evidence type="ECO:0000256" key="1">
    <source>
        <dbReference type="ARBA" id="ARBA00009670"/>
    </source>
</evidence>
<comment type="caution">
    <text evidence="4">The sequence shown here is derived from an EMBL/GenBank/DDBJ whole genome shotgun (WGS) entry which is preliminary data.</text>
</comment>
<evidence type="ECO:0000259" key="3">
    <source>
        <dbReference type="Pfam" id="PF03109"/>
    </source>
</evidence>
<dbReference type="CDD" id="cd13971">
    <property type="entry name" value="ADCK2-like"/>
    <property type="match status" value="1"/>
</dbReference>
<evidence type="ECO:0000313" key="4">
    <source>
        <dbReference type="EMBL" id="KAJ8454358.1"/>
    </source>
</evidence>
<feature type="region of interest" description="Disordered" evidence="2">
    <location>
        <begin position="318"/>
        <end position="341"/>
    </location>
</feature>
<dbReference type="InterPro" id="IPR052402">
    <property type="entry name" value="ADCK_kinase"/>
</dbReference>
<dbReference type="EMBL" id="JAPEVG010000987">
    <property type="protein sequence ID" value="KAJ8454358.1"/>
    <property type="molecule type" value="Genomic_DNA"/>
</dbReference>
<feature type="compositionally biased region" description="Basic residues" evidence="2">
    <location>
        <begin position="323"/>
        <end position="332"/>
    </location>
</feature>
<feature type="domain" description="ABC1 atypical kinase-like" evidence="3">
    <location>
        <begin position="263"/>
        <end position="314"/>
    </location>
</feature>
<dbReference type="InterPro" id="IPR044095">
    <property type="entry name" value="ADCK2_dom"/>
</dbReference>
<comment type="similarity">
    <text evidence="1">Belongs to the protein kinase superfamily. ADCK protein kinase family.</text>
</comment>
<dbReference type="InterPro" id="IPR004147">
    <property type="entry name" value="ABC1_dom"/>
</dbReference>
<name>A0AAD7X459_9APHY</name>
<evidence type="ECO:0000313" key="5">
    <source>
        <dbReference type="Proteomes" id="UP001215151"/>
    </source>
</evidence>
<gene>
    <name evidence="4" type="ORF">ONZ51_g13067</name>
</gene>
<dbReference type="AlphaFoldDB" id="A0AAD7X459"/>
<dbReference type="PANTHER" id="PTHR45890:SF1">
    <property type="entry name" value="AARF DOMAIN CONTAINING KINASE 2"/>
    <property type="match status" value="1"/>
</dbReference>
<accession>A0AAD7X459</accession>
<keyword evidence="5" id="KW-1185">Reference proteome</keyword>
<protein>
    <recommendedName>
        <fullName evidence="3">ABC1 atypical kinase-like domain-containing protein</fullName>
    </recommendedName>
</protein>
<dbReference type="PANTHER" id="PTHR45890">
    <property type="entry name" value="AARF DOMAIN CONTAINING KINASE 2 (PREDICTED)"/>
    <property type="match status" value="1"/>
</dbReference>
<feature type="domain" description="ABC1 atypical kinase-like" evidence="3">
    <location>
        <begin position="350"/>
        <end position="497"/>
    </location>
</feature>
<dbReference type="GO" id="GO:0005739">
    <property type="term" value="C:mitochondrion"/>
    <property type="evidence" value="ECO:0007669"/>
    <property type="project" value="TreeGrafter"/>
</dbReference>
<reference evidence="4" key="1">
    <citation type="submission" date="2022-11" db="EMBL/GenBank/DDBJ databases">
        <title>Genome Sequence of Cubamyces cubensis.</title>
        <authorList>
            <person name="Buettner E."/>
        </authorList>
    </citation>
    <scope>NUCLEOTIDE SEQUENCE</scope>
    <source>
        <strain evidence="4">MPL-01</strain>
    </source>
</reference>
<dbReference type="InterPro" id="IPR011009">
    <property type="entry name" value="Kinase-like_dom_sf"/>
</dbReference>
<organism evidence="4 5">
    <name type="scientific">Trametes cubensis</name>
    <dbReference type="NCBI Taxonomy" id="1111947"/>
    <lineage>
        <taxon>Eukaryota</taxon>
        <taxon>Fungi</taxon>
        <taxon>Dikarya</taxon>
        <taxon>Basidiomycota</taxon>
        <taxon>Agaricomycotina</taxon>
        <taxon>Agaricomycetes</taxon>
        <taxon>Polyporales</taxon>
        <taxon>Polyporaceae</taxon>
        <taxon>Trametes</taxon>
    </lineage>
</organism>
<sequence length="759" mass="85296">MTHWPSEKLSVQWLAPSGFSEFERVLAVRRLGRRCSSVAPAALAIDQNVLMPAMALRAALFPPVIRHTFLSRGGHLACRRAPNWPKASHIHTQFGSRSGYHGSFFSRKLLWVVPVAGGLAVYAAARRPREPHNVFASPTLIPCPEPAPEAPETMIMSPSESDRSLLRRILAFLRERLIEPILTAKRFVYLCCVFVPVFLATPMLLIGQPEQEYGGDRWGAVWWYGFLTSQMQRAGPTFIKLAQWAASRADLFPALLCERMGALHSRGKAHSLSHTKKVIEDVFQRPFEEVFEEFDDIPIGTGAIAQVYRATLKQDLIPPSHLTPKRQGKRKPVLPPALRNEPIPSVPTASVAIKVLHPHVTKMINRDLSIMAFFANVITLFPGMQWLSLPEEVAVFGQMMHEQLDLRIEAENLATFEKNFEARKLPVTFPRPLKIWSTKDLLVEEYENALPLELFLRNGGGPYNDTLAEVGLDAFLNMLLLDNFVHSDLHPGNIMIKFTRRPGPTLEIEKSWTSILKRITGTAPGVVDIPPTPPPTVTPDDIVDDLRALSGEPEKWRAALQRVHEQGWLPEIVFVDAGLVTTLNTVNRKNFLDLFRAVAEFDGYRAGVLMVERCRTPELAIDVETFALRMQHIVLNVKRKTFSLGQIKISDILTEVLKAVRKHHVKMEGDFVNTVISILLLEGIGRQLDPDLDLFKSALPILRQLGRQMSTQETMTQLPSGDVGAFLKLWVWMEARELASAAFVNADDLVKYDWLTPAI</sequence>
<evidence type="ECO:0000256" key="2">
    <source>
        <dbReference type="SAM" id="MobiDB-lite"/>
    </source>
</evidence>
<dbReference type="Pfam" id="PF03109">
    <property type="entry name" value="ABC1"/>
    <property type="match status" value="2"/>
</dbReference>
<proteinExistence type="inferred from homology"/>
<dbReference type="SUPFAM" id="SSF56112">
    <property type="entry name" value="Protein kinase-like (PK-like)"/>
    <property type="match status" value="1"/>
</dbReference>
<dbReference type="Proteomes" id="UP001215151">
    <property type="component" value="Unassembled WGS sequence"/>
</dbReference>